<proteinExistence type="predicted"/>
<evidence type="ECO:0000259" key="3">
    <source>
        <dbReference type="Pfam" id="PF24676"/>
    </source>
</evidence>
<feature type="coiled-coil region" evidence="1">
    <location>
        <begin position="1013"/>
        <end position="1047"/>
    </location>
</feature>
<evidence type="ECO:0000256" key="1">
    <source>
        <dbReference type="SAM" id="Coils"/>
    </source>
</evidence>
<dbReference type="InterPro" id="IPR027417">
    <property type="entry name" value="P-loop_NTPase"/>
</dbReference>
<evidence type="ECO:0000313" key="5">
    <source>
        <dbReference type="EMBL" id="RFU79494.1"/>
    </source>
</evidence>
<evidence type="ECO:0000259" key="4">
    <source>
        <dbReference type="Pfam" id="PF26633"/>
    </source>
</evidence>
<evidence type="ECO:0000259" key="2">
    <source>
        <dbReference type="Pfam" id="PF24674"/>
    </source>
</evidence>
<dbReference type="SUPFAM" id="SSF52540">
    <property type="entry name" value="P-loop containing nucleoside triphosphate hydrolases"/>
    <property type="match status" value="1"/>
</dbReference>
<dbReference type="PANTHER" id="PTHR32046">
    <property type="entry name" value="G DOMAIN-CONTAINING PROTEIN"/>
    <property type="match status" value="1"/>
</dbReference>
<reference evidence="5 6" key="1">
    <citation type="journal article" date="2018" name="PLoS Pathog.">
        <title>Evolution of structural diversity of trichothecenes, a family of toxins produced by plant pathogenic and entomopathogenic fungi.</title>
        <authorList>
            <person name="Proctor R.H."/>
            <person name="McCormick S.P."/>
            <person name="Kim H.S."/>
            <person name="Cardoza R.E."/>
            <person name="Stanley A.M."/>
            <person name="Lindo L."/>
            <person name="Kelly A."/>
            <person name="Brown D.W."/>
            <person name="Lee T."/>
            <person name="Vaughan M.M."/>
            <person name="Alexander N.J."/>
            <person name="Busman M."/>
            <person name="Gutierrez S."/>
        </authorList>
    </citation>
    <scope>NUCLEOTIDE SEQUENCE [LARGE SCALE GENOMIC DNA]</scope>
    <source>
        <strain evidence="5 6">IBT 40837</strain>
    </source>
</reference>
<protein>
    <submittedName>
        <fullName evidence="5">Dna cytosine-5--methyltransferase</fullName>
    </submittedName>
</protein>
<dbReference type="AlphaFoldDB" id="A0A395NU39"/>
<feature type="domain" description="DUF8206" evidence="4">
    <location>
        <begin position="918"/>
        <end position="996"/>
    </location>
</feature>
<evidence type="ECO:0000313" key="6">
    <source>
        <dbReference type="Proteomes" id="UP000266272"/>
    </source>
</evidence>
<dbReference type="Proteomes" id="UP000266272">
    <property type="component" value="Unassembled WGS sequence"/>
</dbReference>
<dbReference type="InterPro" id="IPR056073">
    <property type="entry name" value="DUF7656"/>
</dbReference>
<dbReference type="Pfam" id="PF26633">
    <property type="entry name" value="DUF8206"/>
    <property type="match status" value="1"/>
</dbReference>
<keyword evidence="5" id="KW-0489">Methyltransferase</keyword>
<gene>
    <name evidence="5" type="ORF">TARUN_2701</name>
</gene>
<dbReference type="Pfam" id="PF24674">
    <property type="entry name" value="MACPF_SNTX"/>
    <property type="match status" value="1"/>
</dbReference>
<dbReference type="Gene3D" id="3.40.50.300">
    <property type="entry name" value="P-loop containing nucleotide triphosphate hydrolases"/>
    <property type="match status" value="1"/>
</dbReference>
<keyword evidence="1" id="KW-0175">Coiled coil</keyword>
<dbReference type="OrthoDB" id="8954335at2759"/>
<dbReference type="EMBL" id="PXOA01000154">
    <property type="protein sequence ID" value="RFU79494.1"/>
    <property type="molecule type" value="Genomic_DNA"/>
</dbReference>
<dbReference type="PANTHER" id="PTHR32046:SF11">
    <property type="entry name" value="IMMUNE-ASSOCIATED NUCLEOTIDE-BINDING PROTEIN 10-LIKE"/>
    <property type="match status" value="1"/>
</dbReference>
<dbReference type="InterPro" id="IPR025662">
    <property type="entry name" value="Sigma_54_int_dom_ATP-bd_1"/>
</dbReference>
<organism evidence="5 6">
    <name type="scientific">Trichoderma arundinaceum</name>
    <dbReference type="NCBI Taxonomy" id="490622"/>
    <lineage>
        <taxon>Eukaryota</taxon>
        <taxon>Fungi</taxon>
        <taxon>Dikarya</taxon>
        <taxon>Ascomycota</taxon>
        <taxon>Pezizomycotina</taxon>
        <taxon>Sordariomycetes</taxon>
        <taxon>Hypocreomycetidae</taxon>
        <taxon>Hypocreales</taxon>
        <taxon>Hypocreaceae</taxon>
        <taxon>Trichoderma</taxon>
    </lineage>
</organism>
<comment type="caution">
    <text evidence="5">The sequence shown here is derived from an EMBL/GenBank/DDBJ whole genome shotgun (WGS) entry which is preliminary data.</text>
</comment>
<feature type="domain" description="SNTX MACPF/CDC-like" evidence="2">
    <location>
        <begin position="7"/>
        <end position="270"/>
    </location>
</feature>
<keyword evidence="5" id="KW-0808">Transferase</keyword>
<sequence>MATIISKRQALGQIVALGSLYDARKDQILSQSVFSEPLSADATNSAKVPSKECIIDKSGSLSAMFRQLGLSSELGLSFLTGTGPYTTKGSAGHLTQKKLNTAMQDVSIVCTEVTKHDTLDLDNEELLGLVDDEALETEEATHVIIGIWWGARTVVSCNSSLAGLLTNGNTKEAKPSAEERVIEHIGQLLTGKVATDDATFKEMSKDMSFRVNADIDPEKQTAQISDFDAVCQFVSKLPTAIKKAKAGKGTCITYDLIPIKDFAQRVNKDLGQEAKTVKPVIQEYQERILFLFEKLYATKLSLNNYFQTLSQHALSVPKQHIENTQQDIFQLNDLEDSLKSELYQDLPRARDPDFDGSLKLNNPEWIDRIEKYESLVSRYATKMAFESEVTKLAIKYIQPPEVEGACSKNKGDIYIFYYSDAATITPVWKDQHDKFMEIAHTKGNKQLILVVDCDFEGGQQLGGPRIELRQNGKIMTPDFVVEQQGLVGKCLVRPATPADLNKLPDQSRDSIRRNVKIPCPCPAGKTNECICSTCKETIFFLADDRYMYCNCGRYRPANAVFKCLDPAHGSDYIKYKDPDELLTILNNLKEFEQYNILILGETGVGKSTFINGFMNYMLFKTLDEALEAPGLRWAIASSFKYTELINKKMETFTVSVGTETTAEKYSLEGQSATQSCVTYVLHMDGLTLRLIDTPGIGDTRGLQQDKDNVKDIIRTLKSVDKLSTILFLMKPNSARLGQVFNFCMTELLSQLHKETNKNIVFGFTNARSTNYSLGDTGTPLQKLLNDKKTDITVDYDNTFFFDSESFRYLAAYKVINKAMKDKSNYDESFQKSAEEARRLVNRTIGMTMHEVRKTLSLSDTRLYIEGLKNPMILINKLADEDQTELEKQKSYIQKFGVSNSALEDKLKITVRKPIKTMLPSPRTVCADEACKTVDGDEKGEKYAVYKQICHDNCGINTNNEQIGVAELSECWAFDCAAKPCRICGHEWMKHLHISYNLTVEHTKVDNTAILEIYNSNKSESEKASAAIKSLEEKAKILKDRKDFINHSLASFGAYLGSIAMVKYNDATIKYLDYLVDNAKKEGKADDQRRFEEQRRAYEEQLEKITKGDAELNIPPTVPSDADIADIIGRLDKMEVNGSKIKDLLGEQKDNTPPPHSAVTLPLETAGKGSKFFSWIERLKERFSG</sequence>
<feature type="domain" description="DUF7656" evidence="3">
    <location>
        <begin position="389"/>
        <end position="484"/>
    </location>
</feature>
<dbReference type="InterPro" id="IPR056072">
    <property type="entry name" value="SNTX_MACPF/CDC-like_dom"/>
</dbReference>
<keyword evidence="6" id="KW-1185">Reference proteome</keyword>
<dbReference type="GO" id="GO:0032259">
    <property type="term" value="P:methylation"/>
    <property type="evidence" value="ECO:0007669"/>
    <property type="project" value="UniProtKB-KW"/>
</dbReference>
<accession>A0A395NU39</accession>
<name>A0A395NU39_TRIAR</name>
<dbReference type="InterPro" id="IPR058519">
    <property type="entry name" value="DUF8206"/>
</dbReference>
<dbReference type="Pfam" id="PF24676">
    <property type="entry name" value="DUF7656"/>
    <property type="match status" value="1"/>
</dbReference>
<dbReference type="STRING" id="490622.A0A395NU39"/>
<dbReference type="PROSITE" id="PS00675">
    <property type="entry name" value="SIGMA54_INTERACT_1"/>
    <property type="match status" value="1"/>
</dbReference>
<dbReference type="GO" id="GO:0008168">
    <property type="term" value="F:methyltransferase activity"/>
    <property type="evidence" value="ECO:0007669"/>
    <property type="project" value="UniProtKB-KW"/>
</dbReference>